<reference evidence="1" key="1">
    <citation type="submission" date="2020-06" db="EMBL/GenBank/DDBJ databases">
        <authorList>
            <person name="Li T."/>
            <person name="Hu X."/>
            <person name="Zhang T."/>
            <person name="Song X."/>
            <person name="Zhang H."/>
            <person name="Dai N."/>
            <person name="Sheng W."/>
            <person name="Hou X."/>
            <person name="Wei L."/>
        </authorList>
    </citation>
    <scope>NUCLEOTIDE SEQUENCE</scope>
    <source>
        <strain evidence="1">G02</strain>
        <tissue evidence="1">Leaf</tissue>
    </source>
</reference>
<protein>
    <submittedName>
        <fullName evidence="1">Uncharacterized protein</fullName>
    </submittedName>
</protein>
<name>A0AAW2J7P4_SESRA</name>
<reference evidence="1" key="2">
    <citation type="journal article" date="2024" name="Plant">
        <title>Genomic evolution and insights into agronomic trait innovations of Sesamum species.</title>
        <authorList>
            <person name="Miao H."/>
            <person name="Wang L."/>
            <person name="Qu L."/>
            <person name="Liu H."/>
            <person name="Sun Y."/>
            <person name="Le M."/>
            <person name="Wang Q."/>
            <person name="Wei S."/>
            <person name="Zheng Y."/>
            <person name="Lin W."/>
            <person name="Duan Y."/>
            <person name="Cao H."/>
            <person name="Xiong S."/>
            <person name="Wang X."/>
            <person name="Wei L."/>
            <person name="Li C."/>
            <person name="Ma Q."/>
            <person name="Ju M."/>
            <person name="Zhao R."/>
            <person name="Li G."/>
            <person name="Mu C."/>
            <person name="Tian Q."/>
            <person name="Mei H."/>
            <person name="Zhang T."/>
            <person name="Gao T."/>
            <person name="Zhang H."/>
        </authorList>
    </citation>
    <scope>NUCLEOTIDE SEQUENCE</scope>
    <source>
        <strain evidence="1">G02</strain>
    </source>
</reference>
<gene>
    <name evidence="1" type="ORF">Sradi_7060200</name>
</gene>
<accession>A0AAW2J7P4</accession>
<organism evidence="1">
    <name type="scientific">Sesamum radiatum</name>
    <name type="common">Black benniseed</name>
    <dbReference type="NCBI Taxonomy" id="300843"/>
    <lineage>
        <taxon>Eukaryota</taxon>
        <taxon>Viridiplantae</taxon>
        <taxon>Streptophyta</taxon>
        <taxon>Embryophyta</taxon>
        <taxon>Tracheophyta</taxon>
        <taxon>Spermatophyta</taxon>
        <taxon>Magnoliopsida</taxon>
        <taxon>eudicotyledons</taxon>
        <taxon>Gunneridae</taxon>
        <taxon>Pentapetalae</taxon>
        <taxon>asterids</taxon>
        <taxon>lamiids</taxon>
        <taxon>Lamiales</taxon>
        <taxon>Pedaliaceae</taxon>
        <taxon>Sesamum</taxon>
    </lineage>
</organism>
<proteinExistence type="predicted"/>
<sequence>MPRPYEPCHRKVRILLSIALIIDFGNKKTEDQYTCNEPITDFRSWTRPAMEKEWCAQPANLLSSLWRRGLQSSIVSREATNGTPRYLMGSLPS</sequence>
<dbReference type="EMBL" id="JACGWJ010000652">
    <property type="protein sequence ID" value="KAL0289991.1"/>
    <property type="molecule type" value="Genomic_DNA"/>
</dbReference>
<evidence type="ECO:0000313" key="1">
    <source>
        <dbReference type="EMBL" id="KAL0289991.1"/>
    </source>
</evidence>
<comment type="caution">
    <text evidence="1">The sequence shown here is derived from an EMBL/GenBank/DDBJ whole genome shotgun (WGS) entry which is preliminary data.</text>
</comment>
<dbReference type="AlphaFoldDB" id="A0AAW2J7P4"/>